<dbReference type="SUPFAM" id="SSF54106">
    <property type="entry name" value="LysM domain"/>
    <property type="match status" value="1"/>
</dbReference>
<keyword evidence="6" id="KW-0788">Thiol protease</keyword>
<dbReference type="Pfam" id="PF00877">
    <property type="entry name" value="NLPC_P60"/>
    <property type="match status" value="1"/>
</dbReference>
<dbReference type="InterPro" id="IPR036779">
    <property type="entry name" value="LysM_dom_sf"/>
</dbReference>
<dbReference type="SMART" id="SM00257">
    <property type="entry name" value="LysM"/>
    <property type="match status" value="1"/>
</dbReference>
<keyword evidence="2" id="KW-0645">Protease</keyword>
<evidence type="ECO:0000256" key="3">
    <source>
        <dbReference type="ARBA" id="ARBA00022729"/>
    </source>
</evidence>
<dbReference type="Proteomes" id="UP000188184">
    <property type="component" value="Plasmid unnamed1"/>
</dbReference>
<feature type="chain" id="PRO_5012207897" evidence="7">
    <location>
        <begin position="28"/>
        <end position="212"/>
    </location>
</feature>
<dbReference type="RefSeq" id="WP_077591161.1">
    <property type="nucleotide sequence ID" value="NZ_CP019641.1"/>
</dbReference>
<protein>
    <submittedName>
        <fullName evidence="10">Uncharacterized protein</fullName>
    </submittedName>
</protein>
<dbReference type="InterPro" id="IPR000064">
    <property type="entry name" value="NLP_P60_dom"/>
</dbReference>
<evidence type="ECO:0000313" key="11">
    <source>
        <dbReference type="Proteomes" id="UP000188184"/>
    </source>
</evidence>
<dbReference type="SUPFAM" id="SSF54001">
    <property type="entry name" value="Cysteine proteinases"/>
    <property type="match status" value="1"/>
</dbReference>
<keyword evidence="4" id="KW-0677">Repeat</keyword>
<geneLocation type="plasmid" evidence="10 11">
    <name>unnamed1</name>
</geneLocation>
<evidence type="ECO:0000256" key="7">
    <source>
        <dbReference type="SAM" id="SignalP"/>
    </source>
</evidence>
<dbReference type="InterPro" id="IPR018392">
    <property type="entry name" value="LysM"/>
</dbReference>
<evidence type="ECO:0000256" key="5">
    <source>
        <dbReference type="ARBA" id="ARBA00022801"/>
    </source>
</evidence>
<dbReference type="OrthoDB" id="9813368at2"/>
<evidence type="ECO:0000256" key="6">
    <source>
        <dbReference type="ARBA" id="ARBA00022807"/>
    </source>
</evidence>
<dbReference type="GO" id="GO:0008234">
    <property type="term" value="F:cysteine-type peptidase activity"/>
    <property type="evidence" value="ECO:0007669"/>
    <property type="project" value="UniProtKB-KW"/>
</dbReference>
<feature type="domain" description="LysM" evidence="8">
    <location>
        <begin position="28"/>
        <end position="71"/>
    </location>
</feature>
<evidence type="ECO:0000256" key="2">
    <source>
        <dbReference type="ARBA" id="ARBA00022670"/>
    </source>
</evidence>
<dbReference type="AlphaFoldDB" id="A0A1Q2L5V7"/>
<dbReference type="Gene3D" id="3.90.1720.10">
    <property type="entry name" value="endopeptidase domain like (from Nostoc punctiforme)"/>
    <property type="match status" value="1"/>
</dbReference>
<dbReference type="InterPro" id="IPR051202">
    <property type="entry name" value="Peptidase_C40"/>
</dbReference>
<dbReference type="PANTHER" id="PTHR47053:SF1">
    <property type="entry name" value="MUREIN DD-ENDOPEPTIDASE MEPH-RELATED"/>
    <property type="match status" value="1"/>
</dbReference>
<comment type="similarity">
    <text evidence="1">Belongs to the peptidase C40 family.</text>
</comment>
<dbReference type="CDD" id="cd00118">
    <property type="entry name" value="LysM"/>
    <property type="match status" value="1"/>
</dbReference>
<dbReference type="Gene3D" id="3.10.350.10">
    <property type="entry name" value="LysM domain"/>
    <property type="match status" value="1"/>
</dbReference>
<dbReference type="PANTHER" id="PTHR47053">
    <property type="entry name" value="MUREIN DD-ENDOPEPTIDASE MEPH-RELATED"/>
    <property type="match status" value="1"/>
</dbReference>
<dbReference type="Pfam" id="PF01476">
    <property type="entry name" value="LysM"/>
    <property type="match status" value="1"/>
</dbReference>
<dbReference type="PROSITE" id="PS51935">
    <property type="entry name" value="NLPC_P60"/>
    <property type="match status" value="1"/>
</dbReference>
<dbReference type="KEGG" id="pmar:B0X71_19185"/>
<name>A0A1Q2L5V7_9BACL</name>
<dbReference type="PROSITE" id="PS51782">
    <property type="entry name" value="LYSM"/>
    <property type="match status" value="1"/>
</dbReference>
<gene>
    <name evidence="10" type="ORF">B0X71_19185</name>
</gene>
<keyword evidence="10" id="KW-0614">Plasmid</keyword>
<keyword evidence="11" id="KW-1185">Reference proteome</keyword>
<keyword evidence="3 7" id="KW-0732">Signal</keyword>
<reference evidence="10 11" key="1">
    <citation type="submission" date="2017-02" db="EMBL/GenBank/DDBJ databases">
        <title>The complete genomic sequence of a novel cold adapted crude oil-degrading bacterium Planococcus qaidamina Y42.</title>
        <authorList>
            <person name="Yang R."/>
        </authorList>
    </citation>
    <scope>NUCLEOTIDE SEQUENCE [LARGE SCALE GENOMIC DNA]</scope>
    <source>
        <strain evidence="10 11">Y42</strain>
        <plasmid evidence="10 11">unnamed1</plasmid>
    </source>
</reference>
<keyword evidence="5" id="KW-0378">Hydrolase</keyword>
<dbReference type="EMBL" id="CP019641">
    <property type="protein sequence ID" value="AQQ55302.1"/>
    <property type="molecule type" value="Genomic_DNA"/>
</dbReference>
<evidence type="ECO:0000313" key="10">
    <source>
        <dbReference type="EMBL" id="AQQ55302.1"/>
    </source>
</evidence>
<feature type="signal peptide" evidence="7">
    <location>
        <begin position="1"/>
        <end position="27"/>
    </location>
</feature>
<evidence type="ECO:0000256" key="4">
    <source>
        <dbReference type="ARBA" id="ARBA00022737"/>
    </source>
</evidence>
<evidence type="ECO:0000259" key="9">
    <source>
        <dbReference type="PROSITE" id="PS51935"/>
    </source>
</evidence>
<accession>A0A1Q2L5V7</accession>
<feature type="domain" description="NlpC/P60" evidence="9">
    <location>
        <begin position="93"/>
        <end position="212"/>
    </location>
</feature>
<dbReference type="GO" id="GO:0006508">
    <property type="term" value="P:proteolysis"/>
    <property type="evidence" value="ECO:0007669"/>
    <property type="project" value="UniProtKB-KW"/>
</dbReference>
<proteinExistence type="inferred from homology"/>
<sequence>MRKTKKALLAFTVTVALSSAIAAPASAASYEVHSGDTLWKIAQDYGTSVSSLQSINGISGHLIYPGQTIETSRSSSAASSNTVAPQVKAQYESNSSSELVSIAKQYTGVPYVWGGSSPAGFDCSGYIYYVLNKAGYDVGRTNAAGYYNMATKVSNPQPGDLVFFSGTYKPGISHMGVYIGNGKMISANGGGVGIDSIYGPYWGDYFTGFGRL</sequence>
<dbReference type="InterPro" id="IPR038765">
    <property type="entry name" value="Papain-like_cys_pep_sf"/>
</dbReference>
<evidence type="ECO:0000259" key="8">
    <source>
        <dbReference type="PROSITE" id="PS51782"/>
    </source>
</evidence>
<organism evidence="10 11">
    <name type="scientific">Planococcus lenghuensis</name>
    <dbReference type="NCBI Taxonomy" id="2213202"/>
    <lineage>
        <taxon>Bacteria</taxon>
        <taxon>Bacillati</taxon>
        <taxon>Bacillota</taxon>
        <taxon>Bacilli</taxon>
        <taxon>Bacillales</taxon>
        <taxon>Caryophanaceae</taxon>
        <taxon>Planococcus</taxon>
    </lineage>
</organism>
<evidence type="ECO:0000256" key="1">
    <source>
        <dbReference type="ARBA" id="ARBA00007074"/>
    </source>
</evidence>